<feature type="transmembrane region" description="Helical" evidence="2">
    <location>
        <begin position="25"/>
        <end position="45"/>
    </location>
</feature>
<evidence type="ECO:0000256" key="2">
    <source>
        <dbReference type="SAM" id="Phobius"/>
    </source>
</evidence>
<keyword evidence="1" id="KW-0175">Coiled coil</keyword>
<sequence length="356" mass="40735">MTNIDDLDVIYKLEDSRSPMSKGKVYLIAAGVFAVLGFVFSGLIAMGMWGLALLSVGIFAANYFSSDSPITILTRDKIISKTKAGEKSVFLSEIIKAELNYTENGRMKKVNIFEADTFSADEKSMLSIVDTDNKRVEVRAEHYNLSDFISFLDVFKVEGKQSRLVTHHSYDSLISQNDNYLKQDYKLKEELDKTLMEAYKALYNERGEMYVKSNPQAKVLYEYRKNQNDMGIYFLDNDYKEGLQIADIEGGKILIQNAQKNMEVVNTRIAYYKQISGKLQQMKSAYEARMKMNKITAKLDNLQDQNNVQKEASDEYNFQVETLKQLEELTLEVHSLDMLEKTTLLQEKAAILGESR</sequence>
<protein>
    <submittedName>
        <fullName evidence="3">Uncharacterized protein</fullName>
    </submittedName>
</protein>
<keyword evidence="2" id="KW-0472">Membrane</keyword>
<feature type="coiled-coil region" evidence="1">
    <location>
        <begin position="285"/>
        <end position="329"/>
    </location>
</feature>
<accession>A0A1I2CMR8</accession>
<dbReference type="STRING" id="1003.SAMN04488541_100578"/>
<evidence type="ECO:0000313" key="4">
    <source>
        <dbReference type="Proteomes" id="UP000199513"/>
    </source>
</evidence>
<dbReference type="Proteomes" id="UP000199513">
    <property type="component" value="Unassembled WGS sequence"/>
</dbReference>
<keyword evidence="2" id="KW-0812">Transmembrane</keyword>
<dbReference type="AlphaFoldDB" id="A0A1I2CMR8"/>
<gene>
    <name evidence="3" type="ORF">SAMN04488541_100578</name>
</gene>
<name>A0A1I2CMR8_9BACT</name>
<evidence type="ECO:0000256" key="1">
    <source>
        <dbReference type="SAM" id="Coils"/>
    </source>
</evidence>
<keyword evidence="2" id="KW-1133">Transmembrane helix</keyword>
<organism evidence="3 4">
    <name type="scientific">Thermoflexibacter ruber</name>
    <dbReference type="NCBI Taxonomy" id="1003"/>
    <lineage>
        <taxon>Bacteria</taxon>
        <taxon>Pseudomonadati</taxon>
        <taxon>Bacteroidota</taxon>
        <taxon>Cytophagia</taxon>
        <taxon>Cytophagales</taxon>
        <taxon>Thermoflexibacteraceae</taxon>
        <taxon>Thermoflexibacter</taxon>
    </lineage>
</organism>
<dbReference type="RefSeq" id="WP_091540512.1">
    <property type="nucleotide sequence ID" value="NZ_FONY01000005.1"/>
</dbReference>
<dbReference type="EMBL" id="FONY01000005">
    <property type="protein sequence ID" value="SFE69606.1"/>
    <property type="molecule type" value="Genomic_DNA"/>
</dbReference>
<reference evidence="4" key="1">
    <citation type="submission" date="2016-10" db="EMBL/GenBank/DDBJ databases">
        <authorList>
            <person name="Varghese N."/>
            <person name="Submissions S."/>
        </authorList>
    </citation>
    <scope>NUCLEOTIDE SEQUENCE [LARGE SCALE GENOMIC DNA]</scope>
    <source>
        <strain>GEY</strain>
        <strain evidence="4">DSM 9560</strain>
    </source>
</reference>
<proteinExistence type="predicted"/>
<evidence type="ECO:0000313" key="3">
    <source>
        <dbReference type="EMBL" id="SFE69606.1"/>
    </source>
</evidence>
<keyword evidence="4" id="KW-1185">Reference proteome</keyword>